<comment type="caution">
    <text evidence="1">The sequence shown here is derived from an EMBL/GenBank/DDBJ whole genome shotgun (WGS) entry which is preliminary data.</text>
</comment>
<dbReference type="Gene3D" id="3.40.50.2000">
    <property type="entry name" value="Glycogen Phosphorylase B"/>
    <property type="match status" value="1"/>
</dbReference>
<evidence type="ECO:0000313" key="2">
    <source>
        <dbReference type="Proteomes" id="UP000295399"/>
    </source>
</evidence>
<organism evidence="1 2">
    <name type="scientific">Rhodothalassium salexigens DSM 2132</name>
    <dbReference type="NCBI Taxonomy" id="1188247"/>
    <lineage>
        <taxon>Bacteria</taxon>
        <taxon>Pseudomonadati</taxon>
        <taxon>Pseudomonadota</taxon>
        <taxon>Alphaproteobacteria</taxon>
        <taxon>Rhodothalassiales</taxon>
        <taxon>Rhodothalassiaceae</taxon>
        <taxon>Rhodothalassium</taxon>
    </lineage>
</organism>
<reference evidence="1 2" key="1">
    <citation type="submission" date="2019-03" db="EMBL/GenBank/DDBJ databases">
        <title>Genomic Encyclopedia of Type Strains, Phase IV (KMG-IV): sequencing the most valuable type-strain genomes for metagenomic binning, comparative biology and taxonomic classification.</title>
        <authorList>
            <person name="Goeker M."/>
        </authorList>
    </citation>
    <scope>NUCLEOTIDE SEQUENCE [LARGE SCALE GENOMIC DNA]</scope>
    <source>
        <strain evidence="1 2">DSM 2132</strain>
    </source>
</reference>
<evidence type="ECO:0000313" key="1">
    <source>
        <dbReference type="EMBL" id="TCP30155.1"/>
    </source>
</evidence>
<dbReference type="AlphaFoldDB" id="A0A4R2P8J7"/>
<dbReference type="RefSeq" id="WP_165878921.1">
    <property type="nucleotide sequence ID" value="NZ_JACIGF010000015.1"/>
</dbReference>
<gene>
    <name evidence="1" type="ORF">EV659_11510</name>
</gene>
<sequence>MSSVTPFLQQLIAGQTPASPENRYALTDGADTLAGAFTALGDQTSEQVEQLSAILAQGRRVRVPFLRALANSLLCLRGRDPADLRRAVEAALLADLTLAEEVGTLNALARLFFGSTNLPRDLVTQAVDRDHLRALFARVVRRIAGLYDAEFAPRAWPRARTGRVVVMTQQFIDPSHAPTRSALSFARTLADDFGKQVLILCTKEYFDAPAGCIVPLFRANVLGQISGRTTVSFEGRAYDFFQPPGNRFDAGAVRACLGQLFDYQPEMILSLGGRNLVAEVLAEHTYLMMYPTTGGLPLTDVHDFSLWDEPGDDQRARMVREGIDTRFLFAQHPGFDLLPRAEGALRADYGLPEEAFVFAVVGMRLHFEIDDAFVAMARRLFEHPRARIAFAGHFNTYEALCAAHPEFAARSHFVGFQRDIMRFFSVCDGYINPDRAGGGSAIVYAMAAGLPALSLARGDAGVAVKNLPPLADYDAMAAAGRSLVDDAEVRETYRRLGAEAAEAYGSRRPFVARILDAFEADCARLGLAGPDRSGGVA</sequence>
<dbReference type="EMBL" id="SLXO01000015">
    <property type="protein sequence ID" value="TCP30155.1"/>
    <property type="molecule type" value="Genomic_DNA"/>
</dbReference>
<keyword evidence="2" id="KW-1185">Reference proteome</keyword>
<evidence type="ECO:0008006" key="3">
    <source>
        <dbReference type="Google" id="ProtNLM"/>
    </source>
</evidence>
<dbReference type="Proteomes" id="UP000295399">
    <property type="component" value="Unassembled WGS sequence"/>
</dbReference>
<dbReference type="SUPFAM" id="SSF53756">
    <property type="entry name" value="UDP-Glycosyltransferase/glycogen phosphorylase"/>
    <property type="match status" value="1"/>
</dbReference>
<dbReference type="InParanoid" id="A0A4R2P8J7"/>
<name>A0A4R2P8J7_RHOSA</name>
<accession>A0A4R2P8J7</accession>
<proteinExistence type="predicted"/>
<protein>
    <recommendedName>
        <fullName evidence="3">Glycosyl transferase family 1</fullName>
    </recommendedName>
</protein>